<dbReference type="Gene3D" id="3.20.20.140">
    <property type="entry name" value="Metal-dependent hydrolases"/>
    <property type="match status" value="1"/>
</dbReference>
<dbReference type="PIRSF" id="PIRSF038994">
    <property type="entry name" value="NagA"/>
    <property type="match status" value="1"/>
</dbReference>
<protein>
    <submittedName>
        <fullName evidence="6">Unannotated protein</fullName>
    </submittedName>
</protein>
<dbReference type="GO" id="GO:0006046">
    <property type="term" value="P:N-acetylglucosamine catabolic process"/>
    <property type="evidence" value="ECO:0007669"/>
    <property type="project" value="TreeGrafter"/>
</dbReference>
<dbReference type="SUPFAM" id="SSF51556">
    <property type="entry name" value="Metallo-dependent hydrolases"/>
    <property type="match status" value="1"/>
</dbReference>
<proteinExistence type="inferred from homology"/>
<keyword evidence="3" id="KW-0378">Hydrolase</keyword>
<dbReference type="EMBL" id="CAFAAI010000042">
    <property type="protein sequence ID" value="CAB4790340.1"/>
    <property type="molecule type" value="Genomic_DNA"/>
</dbReference>
<feature type="domain" description="Amidohydrolase-related" evidence="5">
    <location>
        <begin position="44"/>
        <end position="349"/>
    </location>
</feature>
<gene>
    <name evidence="6" type="ORF">UFOPK2992_00376</name>
</gene>
<dbReference type="GO" id="GO:0046872">
    <property type="term" value="F:metal ion binding"/>
    <property type="evidence" value="ECO:0007669"/>
    <property type="project" value="UniProtKB-KW"/>
</dbReference>
<dbReference type="InterPro" id="IPR032466">
    <property type="entry name" value="Metal_Hydrolase"/>
</dbReference>
<keyword evidence="2" id="KW-0479">Metal-binding</keyword>
<dbReference type="PANTHER" id="PTHR11113">
    <property type="entry name" value="N-ACETYLGLUCOSAMINE-6-PHOSPHATE DEACETYLASE"/>
    <property type="match status" value="1"/>
</dbReference>
<dbReference type="InterPro" id="IPR006680">
    <property type="entry name" value="Amidohydro-rel"/>
</dbReference>
<name>A0A6J6WZ27_9ZZZZ</name>
<dbReference type="GO" id="GO:0008448">
    <property type="term" value="F:N-acetylglucosamine-6-phosphate deacetylase activity"/>
    <property type="evidence" value="ECO:0007669"/>
    <property type="project" value="InterPro"/>
</dbReference>
<dbReference type="Pfam" id="PF01979">
    <property type="entry name" value="Amidohydro_1"/>
    <property type="match status" value="1"/>
</dbReference>
<dbReference type="AlphaFoldDB" id="A0A6J6WZ27"/>
<accession>A0A6J6WZ27</accession>
<dbReference type="PANTHER" id="PTHR11113:SF14">
    <property type="entry name" value="N-ACETYLGLUCOSAMINE-6-PHOSPHATE DEACETYLASE"/>
    <property type="match status" value="1"/>
</dbReference>
<evidence type="ECO:0000256" key="4">
    <source>
        <dbReference type="ARBA" id="ARBA00023277"/>
    </source>
</evidence>
<dbReference type="SUPFAM" id="SSF51338">
    <property type="entry name" value="Composite domain of metallo-dependent hydrolases"/>
    <property type="match status" value="1"/>
</dbReference>
<organism evidence="6">
    <name type="scientific">freshwater metagenome</name>
    <dbReference type="NCBI Taxonomy" id="449393"/>
    <lineage>
        <taxon>unclassified sequences</taxon>
        <taxon>metagenomes</taxon>
        <taxon>ecological metagenomes</taxon>
    </lineage>
</organism>
<evidence type="ECO:0000256" key="1">
    <source>
        <dbReference type="ARBA" id="ARBA00010716"/>
    </source>
</evidence>
<comment type="similarity">
    <text evidence="1">Belongs to the metallo-dependent hydrolases superfamily. NagA family.</text>
</comment>
<dbReference type="InterPro" id="IPR003764">
    <property type="entry name" value="GlcNAc_6-P_deAcase"/>
</dbReference>
<reference evidence="6" key="1">
    <citation type="submission" date="2020-05" db="EMBL/GenBank/DDBJ databases">
        <authorList>
            <person name="Chiriac C."/>
            <person name="Salcher M."/>
            <person name="Ghai R."/>
            <person name="Kavagutti S V."/>
        </authorList>
    </citation>
    <scope>NUCLEOTIDE SEQUENCE</scope>
</reference>
<evidence type="ECO:0000256" key="3">
    <source>
        <dbReference type="ARBA" id="ARBA00022801"/>
    </source>
</evidence>
<evidence type="ECO:0000256" key="2">
    <source>
        <dbReference type="ARBA" id="ARBA00022723"/>
    </source>
</evidence>
<dbReference type="Gene3D" id="2.30.40.10">
    <property type="entry name" value="Urease, subunit C, domain 1"/>
    <property type="match status" value="1"/>
</dbReference>
<dbReference type="InterPro" id="IPR011059">
    <property type="entry name" value="Metal-dep_hydrolase_composite"/>
</dbReference>
<sequence>MPVITANSVLTPAGWTQPSSVTVDDAGVIVDIAPTSGPVQHRSLVPGFVDLQVNGVDDIDVSRADGSDWIRIGKLLIEQGVTSWCPTLVTAPLSRYEQPLRRIAEAQAHAQALGGPAIIGAHLEGPFLGGAPGAHRRDMLAPIDLAWLAALPSIVRLVTLAPELELAAEAIELLVERNILVSLGHTTPSIAQCDTAVEAGAAMATHLFNGMSGVHHRDPGLAAYALVNDRLTVGLIADLIHLHPLAIELAFRAKQADGVVLVTDAVAWRAGTAGAVGLSMSDGAPRLADGTLAGSALTMDAAIRNVVNHCSVSLEQAVRAASSNPARLIGCADRGVIAVGQRGDLVELDDEVRVGAVWLNGVRAR</sequence>
<evidence type="ECO:0000313" key="6">
    <source>
        <dbReference type="EMBL" id="CAB4790340.1"/>
    </source>
</evidence>
<evidence type="ECO:0000259" key="5">
    <source>
        <dbReference type="Pfam" id="PF01979"/>
    </source>
</evidence>
<keyword evidence="4" id="KW-0119">Carbohydrate metabolism</keyword>